<accession>A0A9Q0XPY8</accession>
<dbReference type="EMBL" id="JAPFRF010000009">
    <property type="protein sequence ID" value="KAJ7322555.1"/>
    <property type="molecule type" value="Genomic_DNA"/>
</dbReference>
<name>A0A9Q0XPY8_9SAUR</name>
<organism evidence="1 2">
    <name type="scientific">Phrynocephalus forsythii</name>
    <dbReference type="NCBI Taxonomy" id="171643"/>
    <lineage>
        <taxon>Eukaryota</taxon>
        <taxon>Metazoa</taxon>
        <taxon>Chordata</taxon>
        <taxon>Craniata</taxon>
        <taxon>Vertebrata</taxon>
        <taxon>Euteleostomi</taxon>
        <taxon>Lepidosauria</taxon>
        <taxon>Squamata</taxon>
        <taxon>Bifurcata</taxon>
        <taxon>Unidentata</taxon>
        <taxon>Episquamata</taxon>
        <taxon>Toxicofera</taxon>
        <taxon>Iguania</taxon>
        <taxon>Acrodonta</taxon>
        <taxon>Agamidae</taxon>
        <taxon>Agaminae</taxon>
        <taxon>Phrynocephalus</taxon>
    </lineage>
</organism>
<evidence type="ECO:0000313" key="1">
    <source>
        <dbReference type="EMBL" id="KAJ7322555.1"/>
    </source>
</evidence>
<reference evidence="1" key="1">
    <citation type="journal article" date="2023" name="DNA Res.">
        <title>Chromosome-level genome assembly of Phrynocephalus forsythii using third-generation DNA sequencing and Hi-C analysis.</title>
        <authorList>
            <person name="Qi Y."/>
            <person name="Zhao W."/>
            <person name="Zhao Y."/>
            <person name="Niu C."/>
            <person name="Cao S."/>
            <person name="Zhang Y."/>
        </authorList>
    </citation>
    <scope>NUCLEOTIDE SEQUENCE</scope>
    <source>
        <tissue evidence="1">Muscle</tissue>
    </source>
</reference>
<evidence type="ECO:0000313" key="2">
    <source>
        <dbReference type="Proteomes" id="UP001142489"/>
    </source>
</evidence>
<comment type="caution">
    <text evidence="1">The sequence shown here is derived from an EMBL/GenBank/DDBJ whole genome shotgun (WGS) entry which is preliminary data.</text>
</comment>
<sequence length="95" mass="10064">LNVAVYEVGSASLNDLIVDPSAVLPLFRTFRNGREACRSHMKMAPSRAAVGSGESSHYLSLDMATGSSFRLGVSHKAANRCLQATPCKQGSHCLG</sequence>
<protein>
    <submittedName>
        <fullName evidence="1">Uncharacterized protein</fullName>
    </submittedName>
</protein>
<gene>
    <name evidence="1" type="ORF">JRQ81_018842</name>
</gene>
<dbReference type="Proteomes" id="UP001142489">
    <property type="component" value="Unassembled WGS sequence"/>
</dbReference>
<feature type="non-terminal residue" evidence="1">
    <location>
        <position position="1"/>
    </location>
</feature>
<proteinExistence type="predicted"/>
<keyword evidence="2" id="KW-1185">Reference proteome</keyword>
<dbReference type="AlphaFoldDB" id="A0A9Q0XPY8"/>